<evidence type="ECO:0000313" key="2">
    <source>
        <dbReference type="WBParaSite" id="RSKR_0001040000.1"/>
    </source>
</evidence>
<proteinExistence type="predicted"/>
<sequence>MEEQGESKSVPKNYFKPIPIIEAMPIPPKKGIKRKMVGAVGPSAGSSKDAQLPVNSDLPETKKHCPDNMLVSRMKKTFNLTKEEAILKLVEDKRAEKKDRAKEEQEKAFRVKHSEMPWVPNLGMVFGNKHWSSFCAEDHKRYIAIIMTMIQPGKNLRFKFNVDEIKALDVKMEAERAMYLGLGLEYFDNKKKSLYNFKLPAWKKCMYEKFDARTLDLGRFDGNEIKSIAFDEMEAQLEGTSLEKMVIHSRAGKTGRLLKIPDLRTKCAFTKKEFIDKKMYAVGNGLTEDTLANEMMFDHELDGAMDLTTFCRLFMSPWALDNSSYAYQVEVGKKFTDGGFKTYVTFGKPIQSSITTTRSIFARVMKYCVLGEVDEMYFENHEDEVQVDADYLPSSPVQTKEEDVEEDLSELKIEGDSQLEVTCQETNLDKKYPLKTMTKGKDHYKIVNLNGDDKDPLHLLVRTNSSYRDILRNTIHVSSHIEYLPELGGEKLHQEELICNFLKCFFKDANYALIFRVHAMGGHVLQKEWIERKELEDRVNRECQGMFAAGIRRIRHILNELKSLENGKYLLRDGEGWMNVYKEVEEGDTSEGEIIDKESLGNILKTGQHEEDTKIQKHIIKSSALFNGIDPHVPLMFNFILSRIPGCFPVKKASDEEYQHKRDAKKNNNNNRGRGGGRGFRGGGRGFRGGPNPGLNAARGISNNSCATVIY</sequence>
<dbReference type="WBParaSite" id="RSKR_0001040000.1">
    <property type="protein sequence ID" value="RSKR_0001040000.1"/>
    <property type="gene ID" value="RSKR_0001040000"/>
</dbReference>
<protein>
    <submittedName>
        <fullName evidence="2">NARG2_C domain-containing protein</fullName>
    </submittedName>
</protein>
<organism evidence="1 2">
    <name type="scientific">Rhabditophanes sp. KR3021</name>
    <dbReference type="NCBI Taxonomy" id="114890"/>
    <lineage>
        <taxon>Eukaryota</taxon>
        <taxon>Metazoa</taxon>
        <taxon>Ecdysozoa</taxon>
        <taxon>Nematoda</taxon>
        <taxon>Chromadorea</taxon>
        <taxon>Rhabditida</taxon>
        <taxon>Tylenchina</taxon>
        <taxon>Panagrolaimomorpha</taxon>
        <taxon>Strongyloidoidea</taxon>
        <taxon>Alloionematidae</taxon>
        <taxon>Rhabditophanes</taxon>
    </lineage>
</organism>
<dbReference type="Proteomes" id="UP000095286">
    <property type="component" value="Unplaced"/>
</dbReference>
<accession>A0AC35UD84</accession>
<reference evidence="2" key="1">
    <citation type="submission" date="2016-11" db="UniProtKB">
        <authorList>
            <consortium name="WormBaseParasite"/>
        </authorList>
    </citation>
    <scope>IDENTIFICATION</scope>
    <source>
        <strain evidence="2">KR3021</strain>
    </source>
</reference>
<name>A0AC35UD84_9BILA</name>
<evidence type="ECO:0000313" key="1">
    <source>
        <dbReference type="Proteomes" id="UP000095286"/>
    </source>
</evidence>